<dbReference type="OrthoDB" id="506370at2"/>
<keyword evidence="4" id="KW-0408">Iron</keyword>
<evidence type="ECO:0000256" key="1">
    <source>
        <dbReference type="ARBA" id="ARBA00001954"/>
    </source>
</evidence>
<dbReference type="GO" id="GO:0051213">
    <property type="term" value="F:dioxygenase activity"/>
    <property type="evidence" value="ECO:0007669"/>
    <property type="project" value="UniProtKB-KW"/>
</dbReference>
<evidence type="ECO:0000256" key="6">
    <source>
        <dbReference type="ARBA" id="ARBA00035023"/>
    </source>
</evidence>
<evidence type="ECO:0000256" key="2">
    <source>
        <dbReference type="ARBA" id="ARBA00022964"/>
    </source>
</evidence>
<dbReference type="InterPro" id="IPR009770">
    <property type="entry name" value="HGLS"/>
</dbReference>
<evidence type="ECO:0000256" key="3">
    <source>
        <dbReference type="ARBA" id="ARBA00023002"/>
    </source>
</evidence>
<dbReference type="RefSeq" id="WP_044526288.1">
    <property type="nucleotide sequence ID" value="NZ_CP009440.1"/>
</dbReference>
<evidence type="ECO:0000256" key="5">
    <source>
        <dbReference type="ARBA" id="ARBA00035013"/>
    </source>
</evidence>
<keyword evidence="2" id="KW-0223">Dioxygenase</keyword>
<dbReference type="PANTHER" id="PTHR31136">
    <property type="entry name" value="DUF1338 DOMAIN-CONTAINING PROTEIN"/>
    <property type="match status" value="1"/>
</dbReference>
<reference evidence="8 9" key="1">
    <citation type="journal article" date="2015" name="Genome Announc.">
        <title>Genome sequencing of 18 francisella strains to aid in assay development and testing.</title>
        <authorList>
            <person name="Johnson S.L."/>
            <person name="Daligault H.E."/>
            <person name="Davenport K.W."/>
            <person name="Coyne S.R."/>
            <person name="Frey K.G."/>
            <person name="Koroleva G.I."/>
            <person name="Broomall S.M."/>
            <person name="Bishop-Lilly K.A."/>
            <person name="Bruce D.C."/>
            <person name="Chertkov O."/>
            <person name="Freitas T."/>
            <person name="Jaissle J."/>
            <person name="Ladner J.T."/>
            <person name="Rosenzweig C.N."/>
            <person name="Gibbons H.S."/>
            <person name="Palacios G.F."/>
            <person name="Redden C.L."/>
            <person name="Xu Y."/>
            <person name="Minogue T.D."/>
            <person name="Chain P.S."/>
        </authorList>
    </citation>
    <scope>NUCLEOTIDE SEQUENCE [LARGE SCALE GENOMIC DNA]</scope>
    <source>
        <strain evidence="8 9">GA01-2794</strain>
    </source>
</reference>
<sequence>MSFKILDKLWDQYIETNPHVKQVYDAFVEEGEKPVNDHIALRTLDNPKIDINVLSKPFIDAGYKVCGHYDFEVKKLKAIHLEHSDHTQPKVFISQLLVKEFSPFLQKTMEACVEAIPNSLLKNPEALLTSGASWSFISYKTYQKLLEESEYAAWFYAFGFRANHFTVFINDLKKFREVSEVNDFLKLNGFVLNTSGGEIKGTPADYLEQSSTVSGNSEVKFIEGKKEIPCCYYEFAKRYPDQSGKLYQGFVAKSADKIFESTNVSR</sequence>
<dbReference type="Proteomes" id="UP000031830">
    <property type="component" value="Chromosome"/>
</dbReference>
<dbReference type="Pfam" id="PF07063">
    <property type="entry name" value="HGLS"/>
    <property type="match status" value="1"/>
</dbReference>
<proteinExistence type="inferred from homology"/>
<organism evidence="8 9">
    <name type="scientific">Francisella philomiragia</name>
    <dbReference type="NCBI Taxonomy" id="28110"/>
    <lineage>
        <taxon>Bacteria</taxon>
        <taxon>Pseudomonadati</taxon>
        <taxon>Pseudomonadota</taxon>
        <taxon>Gammaproteobacteria</taxon>
        <taxon>Thiotrichales</taxon>
        <taxon>Francisellaceae</taxon>
        <taxon>Francisella</taxon>
    </lineage>
</organism>
<evidence type="ECO:0000256" key="7">
    <source>
        <dbReference type="ARBA" id="ARBA00035045"/>
    </source>
</evidence>
<comment type="cofactor">
    <cofactor evidence="1">
        <name>Fe(2+)</name>
        <dbReference type="ChEBI" id="CHEBI:29033"/>
    </cofactor>
</comment>
<protein>
    <recommendedName>
        <fullName evidence="6">2-oxoadipate dioxygenase/decarboxylase</fullName>
        <ecNumber evidence="6">1.13.11.93</ecNumber>
    </recommendedName>
    <alternativeName>
        <fullName evidence="7">2-hydroxyglutarate synthase</fullName>
    </alternativeName>
</protein>
<comment type="similarity">
    <text evidence="5">Belongs to the 2-oxoadipate dioxygenase/decarboxylase family.</text>
</comment>
<evidence type="ECO:0000313" key="8">
    <source>
        <dbReference type="EMBL" id="AJI54286.1"/>
    </source>
</evidence>
<dbReference type="SMART" id="SM01150">
    <property type="entry name" value="DUF1338"/>
    <property type="match status" value="1"/>
</dbReference>
<evidence type="ECO:0000313" key="9">
    <source>
        <dbReference type="Proteomes" id="UP000031830"/>
    </source>
</evidence>
<dbReference type="Gene3D" id="3.10.180.50">
    <property type="match status" value="1"/>
</dbReference>
<dbReference type="KEGG" id="fpz:LA55_1149"/>
<dbReference type="PANTHER" id="PTHR31136:SF5">
    <property type="entry name" value="2-OXOADIPATE DIOXYGENASE_DECARBOXYLASE, CHLOROPLASTIC"/>
    <property type="match status" value="1"/>
</dbReference>
<dbReference type="STRING" id="28110.KU46_1663"/>
<accession>A0A0B6D5U8</accession>
<keyword evidence="3" id="KW-0560">Oxidoreductase</keyword>
<dbReference type="EMBL" id="CP009440">
    <property type="protein sequence ID" value="AJI54286.1"/>
    <property type="molecule type" value="Genomic_DNA"/>
</dbReference>
<dbReference type="EC" id="1.13.11.93" evidence="6"/>
<gene>
    <name evidence="8" type="ORF">LA55_1149</name>
</gene>
<dbReference type="AlphaFoldDB" id="A0A0B6D5U8"/>
<name>A0A0B6D5U8_9GAMM</name>
<dbReference type="CDD" id="cd16350">
    <property type="entry name" value="VOC_like"/>
    <property type="match status" value="1"/>
</dbReference>
<evidence type="ECO:0000256" key="4">
    <source>
        <dbReference type="ARBA" id="ARBA00023004"/>
    </source>
</evidence>